<gene>
    <name evidence="9" type="ORF">RRG08_030429</name>
</gene>
<feature type="region of interest" description="Disordered" evidence="7">
    <location>
        <begin position="54"/>
        <end position="99"/>
    </location>
</feature>
<comment type="subcellular location">
    <subcellularLocation>
        <location evidence="1">Nucleus</location>
    </subcellularLocation>
</comment>
<accession>A0AAE1B1L6</accession>
<evidence type="ECO:0000313" key="9">
    <source>
        <dbReference type="EMBL" id="KAK3797201.1"/>
    </source>
</evidence>
<evidence type="ECO:0000256" key="3">
    <source>
        <dbReference type="ARBA" id="ARBA00022722"/>
    </source>
</evidence>
<dbReference type="SMART" id="SM00479">
    <property type="entry name" value="EXOIII"/>
    <property type="match status" value="1"/>
</dbReference>
<dbReference type="AlphaFoldDB" id="A0AAE1B1L6"/>
<dbReference type="CDD" id="cd06145">
    <property type="entry name" value="REX1_like"/>
    <property type="match status" value="1"/>
</dbReference>
<dbReference type="SUPFAM" id="SSF53098">
    <property type="entry name" value="Ribonuclease H-like"/>
    <property type="match status" value="1"/>
</dbReference>
<dbReference type="InterPro" id="IPR013520">
    <property type="entry name" value="Ribonucl_H"/>
</dbReference>
<sequence length="790" mass="89159">MEHEVIKSTLSGKKLKRLESKKRKAEAFLALVGHKKESNFNSLDSDTSISTDKSLVSTTYSPELSEGSVETRSSTKFSDCKGKESIGNSNHAECETSKSSDPVEEMKAILKARKKAMMQKPKVFLTLEEMVPFRAMPNDPIEEDEIPPLYVMDLQQLLLYGIQGNRASYKPRWCKILRVGKVSSVVLLMVDNLSYDDYIENKDHFPFLSNSFEDPVEMVCPMQYGHSVEDELFHVPLSVSQLKKANVKVPINIQKSVVAKIGQPVNDSTVERFSRKCLLLSTYQMMQEGYPLPIKTKGHIYRKFVFSKNKYDEVTEKSPLFALDCEMCFTSIRRNELTRVSIVTEDGQVIYDELVKPKNKILDYLTRYSGITKELLDPVTKTIEDVQQEIQKLLPADAILCGQSLNSDLLALKVFHPYVIDTSVIFNMSGNRRVKAGLRKLTQFFLGRTIQASKGGHCSAEDATATLDLVKLKLSKGLEFGDATLSGVYFPDIHTYFMGSQGGGKQVTENVEQNCTEYKDQMPCENETVIEIDSANKVLPSPSQETSKLDINKSSLSNSENHCKAPSEDFQNDHQSNQSLSPSSSESDAEEPSGQKRKLDDIHSAINSKHSFVKRAKLEGEENNCDSYMQGNQAEKLSYVEDPDVLSTVNFVKAQQEHLFNQDNSVHIPHSFFYLVKEAGRTACVIDKDECIERYQSEPVEKLQVSSDSYVRRETKQCVQKKEFVMAQWREIPSGTCNSPEDKQQSMRKMDKRLHSVLRKIPPNALVVVVFKGRTAENSAHNIATFMKTT</sequence>
<keyword evidence="6" id="KW-0539">Nucleus</keyword>
<feature type="compositionally biased region" description="Basic and acidic residues" evidence="7">
    <location>
        <begin position="593"/>
        <end position="603"/>
    </location>
</feature>
<proteinExistence type="inferred from homology"/>
<dbReference type="EMBL" id="JAWDGP010000795">
    <property type="protein sequence ID" value="KAK3797201.1"/>
    <property type="molecule type" value="Genomic_DNA"/>
</dbReference>
<name>A0AAE1B1L6_9GAST</name>
<evidence type="ECO:0000256" key="5">
    <source>
        <dbReference type="ARBA" id="ARBA00022839"/>
    </source>
</evidence>
<dbReference type="GO" id="GO:0005634">
    <property type="term" value="C:nucleus"/>
    <property type="evidence" value="ECO:0007669"/>
    <property type="project" value="UniProtKB-SubCell"/>
</dbReference>
<evidence type="ECO:0000256" key="4">
    <source>
        <dbReference type="ARBA" id="ARBA00022801"/>
    </source>
</evidence>
<comment type="similarity">
    <text evidence="2">Belongs to the REXO1/REXO3 family.</text>
</comment>
<dbReference type="InterPro" id="IPR047021">
    <property type="entry name" value="REXO1/3/4-like"/>
</dbReference>
<feature type="compositionally biased region" description="Low complexity" evidence="7">
    <location>
        <begin position="576"/>
        <end position="586"/>
    </location>
</feature>
<keyword evidence="3" id="KW-0540">Nuclease</keyword>
<organism evidence="9 10">
    <name type="scientific">Elysia crispata</name>
    <name type="common">lettuce slug</name>
    <dbReference type="NCBI Taxonomy" id="231223"/>
    <lineage>
        <taxon>Eukaryota</taxon>
        <taxon>Metazoa</taxon>
        <taxon>Spiralia</taxon>
        <taxon>Lophotrochozoa</taxon>
        <taxon>Mollusca</taxon>
        <taxon>Gastropoda</taxon>
        <taxon>Heterobranchia</taxon>
        <taxon>Euthyneura</taxon>
        <taxon>Panpulmonata</taxon>
        <taxon>Sacoglossa</taxon>
        <taxon>Placobranchoidea</taxon>
        <taxon>Plakobranchidae</taxon>
        <taxon>Elysia</taxon>
    </lineage>
</organism>
<evidence type="ECO:0000259" key="8">
    <source>
        <dbReference type="SMART" id="SM00479"/>
    </source>
</evidence>
<evidence type="ECO:0000256" key="1">
    <source>
        <dbReference type="ARBA" id="ARBA00004123"/>
    </source>
</evidence>
<dbReference type="PANTHER" id="PTHR12801:SF82">
    <property type="entry name" value="RNA EXONUCLEASE 5"/>
    <property type="match status" value="1"/>
</dbReference>
<dbReference type="Pfam" id="PF00929">
    <property type="entry name" value="RNase_T"/>
    <property type="match status" value="1"/>
</dbReference>
<evidence type="ECO:0000256" key="2">
    <source>
        <dbReference type="ARBA" id="ARBA00006357"/>
    </source>
</evidence>
<dbReference type="Proteomes" id="UP001283361">
    <property type="component" value="Unassembled WGS sequence"/>
</dbReference>
<dbReference type="Gene3D" id="3.30.420.10">
    <property type="entry name" value="Ribonuclease H-like superfamily/Ribonuclease H"/>
    <property type="match status" value="1"/>
</dbReference>
<keyword evidence="4" id="KW-0378">Hydrolase</keyword>
<evidence type="ECO:0000256" key="7">
    <source>
        <dbReference type="SAM" id="MobiDB-lite"/>
    </source>
</evidence>
<feature type="compositionally biased region" description="Polar residues" evidence="7">
    <location>
        <begin position="54"/>
        <end position="77"/>
    </location>
</feature>
<protein>
    <recommendedName>
        <fullName evidence="8">Exonuclease domain-containing protein</fullName>
    </recommendedName>
</protein>
<evidence type="ECO:0000313" key="10">
    <source>
        <dbReference type="Proteomes" id="UP001283361"/>
    </source>
</evidence>
<dbReference type="GO" id="GO:0003676">
    <property type="term" value="F:nucleic acid binding"/>
    <property type="evidence" value="ECO:0007669"/>
    <property type="project" value="InterPro"/>
</dbReference>
<comment type="caution">
    <text evidence="9">The sequence shown here is derived from an EMBL/GenBank/DDBJ whole genome shotgun (WGS) entry which is preliminary data.</text>
</comment>
<dbReference type="InterPro" id="IPR034922">
    <property type="entry name" value="REX1-like_exo"/>
</dbReference>
<dbReference type="InterPro" id="IPR036397">
    <property type="entry name" value="RNaseH_sf"/>
</dbReference>
<reference evidence="9" key="1">
    <citation type="journal article" date="2023" name="G3 (Bethesda)">
        <title>A reference genome for the long-term kleptoplast-retaining sea slug Elysia crispata morphotype clarki.</title>
        <authorList>
            <person name="Eastman K.E."/>
            <person name="Pendleton A.L."/>
            <person name="Shaikh M.A."/>
            <person name="Suttiyut T."/>
            <person name="Ogas R."/>
            <person name="Tomko P."/>
            <person name="Gavelis G."/>
            <person name="Widhalm J.R."/>
            <person name="Wisecaver J.H."/>
        </authorList>
    </citation>
    <scope>NUCLEOTIDE SEQUENCE</scope>
    <source>
        <strain evidence="9">ECLA1</strain>
    </source>
</reference>
<feature type="domain" description="Exonuclease" evidence="8">
    <location>
        <begin position="319"/>
        <end position="479"/>
    </location>
</feature>
<keyword evidence="10" id="KW-1185">Reference proteome</keyword>
<keyword evidence="5" id="KW-0269">Exonuclease</keyword>
<dbReference type="GO" id="GO:0004527">
    <property type="term" value="F:exonuclease activity"/>
    <property type="evidence" value="ECO:0007669"/>
    <property type="project" value="UniProtKB-KW"/>
</dbReference>
<dbReference type="InterPro" id="IPR012337">
    <property type="entry name" value="RNaseH-like_sf"/>
</dbReference>
<evidence type="ECO:0000256" key="6">
    <source>
        <dbReference type="ARBA" id="ARBA00023242"/>
    </source>
</evidence>
<feature type="region of interest" description="Disordered" evidence="7">
    <location>
        <begin position="554"/>
        <end position="604"/>
    </location>
</feature>
<dbReference type="FunFam" id="3.30.420.10:FF:000019">
    <property type="entry name" value="RNA exonuclease NEF-sp"/>
    <property type="match status" value="1"/>
</dbReference>
<dbReference type="PANTHER" id="PTHR12801">
    <property type="entry name" value="RNA EXONUCLEASE REXO1 / RECO3 FAMILY MEMBER-RELATED"/>
    <property type="match status" value="1"/>
</dbReference>